<evidence type="ECO:0000313" key="2">
    <source>
        <dbReference type="Proteomes" id="UP000054776"/>
    </source>
</evidence>
<accession>A0A0V1AH65</accession>
<feature type="non-terminal residue" evidence="1">
    <location>
        <position position="1"/>
    </location>
</feature>
<protein>
    <submittedName>
        <fullName evidence="1">Uncharacterized protein</fullName>
    </submittedName>
</protein>
<evidence type="ECO:0000313" key="1">
    <source>
        <dbReference type="EMBL" id="KRY24052.1"/>
    </source>
</evidence>
<comment type="caution">
    <text evidence="1">The sequence shown here is derived from an EMBL/GenBank/DDBJ whole genome shotgun (WGS) entry which is preliminary data.</text>
</comment>
<proteinExistence type="predicted"/>
<organism evidence="1 2">
    <name type="scientific">Trichinella spiralis</name>
    <name type="common">Trichina worm</name>
    <dbReference type="NCBI Taxonomy" id="6334"/>
    <lineage>
        <taxon>Eukaryota</taxon>
        <taxon>Metazoa</taxon>
        <taxon>Ecdysozoa</taxon>
        <taxon>Nematoda</taxon>
        <taxon>Enoplea</taxon>
        <taxon>Dorylaimia</taxon>
        <taxon>Trichinellida</taxon>
        <taxon>Trichinellidae</taxon>
        <taxon>Trichinella</taxon>
    </lineage>
</organism>
<name>A0A0V1AH65_TRISP</name>
<gene>
    <name evidence="1" type="ORF">T01_3341</name>
</gene>
<sequence length="30" mass="3312">LTILLGSRGNLKLGIKSSDVSLCANKYKRY</sequence>
<dbReference type="AlphaFoldDB" id="A0A0V1AH65"/>
<dbReference type="EMBL" id="JYDH01002045">
    <property type="protein sequence ID" value="KRY24052.1"/>
    <property type="molecule type" value="Genomic_DNA"/>
</dbReference>
<dbReference type="InParanoid" id="A0A0V1AH65"/>
<keyword evidence="2" id="KW-1185">Reference proteome</keyword>
<reference evidence="1 2" key="1">
    <citation type="submission" date="2015-01" db="EMBL/GenBank/DDBJ databases">
        <title>Evolution of Trichinella species and genotypes.</title>
        <authorList>
            <person name="Korhonen P.K."/>
            <person name="Edoardo P."/>
            <person name="Giuseppe L.R."/>
            <person name="Gasser R.B."/>
        </authorList>
    </citation>
    <scope>NUCLEOTIDE SEQUENCE [LARGE SCALE GENOMIC DNA]</scope>
    <source>
        <strain evidence="1">ISS3</strain>
    </source>
</reference>
<dbReference type="Proteomes" id="UP000054776">
    <property type="component" value="Unassembled WGS sequence"/>
</dbReference>